<sequence length="23" mass="2574">MPAIFSNANDAVRYRSPASYKNT</sequence>
<dbReference type="EMBL" id="UOFU01000377">
    <property type="protein sequence ID" value="VAX04341.1"/>
    <property type="molecule type" value="Genomic_DNA"/>
</dbReference>
<reference evidence="1" key="1">
    <citation type="submission" date="2018-06" db="EMBL/GenBank/DDBJ databases">
        <authorList>
            <person name="Zhirakovskaya E."/>
        </authorList>
    </citation>
    <scope>NUCLEOTIDE SEQUENCE</scope>
</reference>
<proteinExistence type="predicted"/>
<feature type="non-terminal residue" evidence="1">
    <location>
        <position position="23"/>
    </location>
</feature>
<gene>
    <name evidence="1" type="ORF">MNBD_GAMMA20-2396</name>
</gene>
<dbReference type="AlphaFoldDB" id="A0A3B1ARH5"/>
<evidence type="ECO:0000313" key="1">
    <source>
        <dbReference type="EMBL" id="VAX04341.1"/>
    </source>
</evidence>
<organism evidence="1">
    <name type="scientific">hydrothermal vent metagenome</name>
    <dbReference type="NCBI Taxonomy" id="652676"/>
    <lineage>
        <taxon>unclassified sequences</taxon>
        <taxon>metagenomes</taxon>
        <taxon>ecological metagenomes</taxon>
    </lineage>
</organism>
<name>A0A3B1ARH5_9ZZZZ</name>
<protein>
    <submittedName>
        <fullName evidence="1">Uncharacterized protein</fullName>
    </submittedName>
</protein>
<accession>A0A3B1ARH5</accession>